<reference evidence="1 2" key="1">
    <citation type="submission" date="2018-11" db="EMBL/GenBank/DDBJ databases">
        <authorList>
            <consortium name="Pathogen Informatics"/>
        </authorList>
    </citation>
    <scope>NUCLEOTIDE SEQUENCE [LARGE SCALE GENOMIC DNA]</scope>
    <source>
        <strain evidence="1 2">Zambia</strain>
    </source>
</reference>
<sequence length="271" mass="30970">MLAFQRQQNQQMLALQQQLFETVLSRICIKAENKKSIYHPDNGAVMDISEAYPVQDSNPFIPEGKRNIDDQEPDPVDEAQSPELNETLLVLSSSENKLQLEQNRGPCAISRESYGDSYSENNWSNTMNPIVPEVTQNHRKTEFYIESTYPISNDNVPDIDSQNNAYNFDETSYNNEGNMSAESNDGQKSNLILFDIDFLNDSLSANEIHNEFENNELTSKVVHYHLVIFSGFSSQYEKHGLNKVLLDVIWSHKDPTLFRGGGECWGIQRYT</sequence>
<dbReference type="AlphaFoldDB" id="A0A183MDW1"/>
<protein>
    <submittedName>
        <fullName evidence="1">Uncharacterized protein</fullName>
    </submittedName>
</protein>
<gene>
    <name evidence="1" type="ORF">SMRZ_LOCUS14236</name>
</gene>
<proteinExistence type="predicted"/>
<organism evidence="1 2">
    <name type="scientific">Schistosoma margrebowiei</name>
    <dbReference type="NCBI Taxonomy" id="48269"/>
    <lineage>
        <taxon>Eukaryota</taxon>
        <taxon>Metazoa</taxon>
        <taxon>Spiralia</taxon>
        <taxon>Lophotrochozoa</taxon>
        <taxon>Platyhelminthes</taxon>
        <taxon>Trematoda</taxon>
        <taxon>Digenea</taxon>
        <taxon>Strigeidida</taxon>
        <taxon>Schistosomatoidea</taxon>
        <taxon>Schistosomatidae</taxon>
        <taxon>Schistosoma</taxon>
    </lineage>
</organism>
<evidence type="ECO:0000313" key="1">
    <source>
        <dbReference type="EMBL" id="VDP11688.1"/>
    </source>
</evidence>
<accession>A0A183MDW1</accession>
<name>A0A183MDW1_9TREM</name>
<evidence type="ECO:0000313" key="2">
    <source>
        <dbReference type="Proteomes" id="UP000277204"/>
    </source>
</evidence>
<dbReference type="EMBL" id="UZAI01013663">
    <property type="protein sequence ID" value="VDP11688.1"/>
    <property type="molecule type" value="Genomic_DNA"/>
</dbReference>
<keyword evidence="2" id="KW-1185">Reference proteome</keyword>
<dbReference type="Proteomes" id="UP000277204">
    <property type="component" value="Unassembled WGS sequence"/>
</dbReference>